<organism evidence="1 2">
    <name type="scientific">Oryza sativa subsp. japonica</name>
    <name type="common">Rice</name>
    <dbReference type="NCBI Taxonomy" id="39947"/>
    <lineage>
        <taxon>Eukaryota</taxon>
        <taxon>Viridiplantae</taxon>
        <taxon>Streptophyta</taxon>
        <taxon>Embryophyta</taxon>
        <taxon>Tracheophyta</taxon>
        <taxon>Spermatophyta</taxon>
        <taxon>Magnoliopsida</taxon>
        <taxon>Liliopsida</taxon>
        <taxon>Poales</taxon>
        <taxon>Poaceae</taxon>
        <taxon>BOP clade</taxon>
        <taxon>Oryzoideae</taxon>
        <taxon>Oryzeae</taxon>
        <taxon>Oryzinae</taxon>
        <taxon>Oryza</taxon>
        <taxon>Oryza sativa</taxon>
    </lineage>
</organism>
<dbReference type="EMBL" id="AP014960">
    <property type="protein sequence ID" value="BAS88229.1"/>
    <property type="molecule type" value="Genomic_DNA"/>
</dbReference>
<evidence type="ECO:0000313" key="1">
    <source>
        <dbReference type="EMBL" id="BAS88229.1"/>
    </source>
</evidence>
<gene>
    <name evidence="1" type="ordered locus">Os04g0231800</name>
    <name evidence="1" type="ORF">OSNPB_040231800</name>
</gene>
<dbReference type="InParanoid" id="A0A0P0W7S5"/>
<proteinExistence type="predicted"/>
<name>A0A0P0W7S5_ORYSJ</name>
<reference evidence="1 2" key="3">
    <citation type="journal article" date="2013" name="Rice">
        <title>Improvement of the Oryza sativa Nipponbare reference genome using next generation sequence and optical map data.</title>
        <authorList>
            <person name="Kawahara Y."/>
            <person name="de la Bastide M."/>
            <person name="Hamilton J.P."/>
            <person name="Kanamori H."/>
            <person name="McCombie W.R."/>
            <person name="Ouyang S."/>
            <person name="Schwartz D.C."/>
            <person name="Tanaka T."/>
            <person name="Wu J."/>
            <person name="Zhou S."/>
            <person name="Childs K.L."/>
            <person name="Davidson R.M."/>
            <person name="Lin H."/>
            <person name="Quesada-Ocampo L."/>
            <person name="Vaillancourt B."/>
            <person name="Sakai H."/>
            <person name="Lee S.S."/>
            <person name="Kim J."/>
            <person name="Numa H."/>
            <person name="Itoh T."/>
            <person name="Buell C.R."/>
            <person name="Matsumoto T."/>
        </authorList>
    </citation>
    <scope>NUCLEOTIDE SEQUENCE [LARGE SCALE GENOMIC DNA]</scope>
    <source>
        <strain evidence="2">cv. Nipponbare</strain>
    </source>
</reference>
<reference evidence="2" key="1">
    <citation type="journal article" date="2005" name="Nature">
        <title>The map-based sequence of the rice genome.</title>
        <authorList>
            <consortium name="International rice genome sequencing project (IRGSP)"/>
            <person name="Matsumoto T."/>
            <person name="Wu J."/>
            <person name="Kanamori H."/>
            <person name="Katayose Y."/>
            <person name="Fujisawa M."/>
            <person name="Namiki N."/>
            <person name="Mizuno H."/>
            <person name="Yamamoto K."/>
            <person name="Antonio B.A."/>
            <person name="Baba T."/>
            <person name="Sakata K."/>
            <person name="Nagamura Y."/>
            <person name="Aoki H."/>
            <person name="Arikawa K."/>
            <person name="Arita K."/>
            <person name="Bito T."/>
            <person name="Chiden Y."/>
            <person name="Fujitsuka N."/>
            <person name="Fukunaka R."/>
            <person name="Hamada M."/>
            <person name="Harada C."/>
            <person name="Hayashi A."/>
            <person name="Hijishita S."/>
            <person name="Honda M."/>
            <person name="Hosokawa S."/>
            <person name="Ichikawa Y."/>
            <person name="Idonuma A."/>
            <person name="Iijima M."/>
            <person name="Ikeda M."/>
            <person name="Ikeno M."/>
            <person name="Ito K."/>
            <person name="Ito S."/>
            <person name="Ito T."/>
            <person name="Ito Y."/>
            <person name="Ito Y."/>
            <person name="Iwabuchi A."/>
            <person name="Kamiya K."/>
            <person name="Karasawa W."/>
            <person name="Kurita K."/>
            <person name="Katagiri S."/>
            <person name="Kikuta A."/>
            <person name="Kobayashi H."/>
            <person name="Kobayashi N."/>
            <person name="Machita K."/>
            <person name="Maehara T."/>
            <person name="Masukawa M."/>
            <person name="Mizubayashi T."/>
            <person name="Mukai Y."/>
            <person name="Nagasaki H."/>
            <person name="Nagata Y."/>
            <person name="Naito S."/>
            <person name="Nakashima M."/>
            <person name="Nakama Y."/>
            <person name="Nakamichi Y."/>
            <person name="Nakamura M."/>
            <person name="Meguro A."/>
            <person name="Negishi M."/>
            <person name="Ohta I."/>
            <person name="Ohta T."/>
            <person name="Okamoto M."/>
            <person name="Ono N."/>
            <person name="Saji S."/>
            <person name="Sakaguchi M."/>
            <person name="Sakai K."/>
            <person name="Shibata M."/>
            <person name="Shimokawa T."/>
            <person name="Song J."/>
            <person name="Takazaki Y."/>
            <person name="Terasawa K."/>
            <person name="Tsugane M."/>
            <person name="Tsuji K."/>
            <person name="Ueda S."/>
            <person name="Waki K."/>
            <person name="Yamagata H."/>
            <person name="Yamamoto M."/>
            <person name="Yamamoto S."/>
            <person name="Yamane H."/>
            <person name="Yoshiki S."/>
            <person name="Yoshihara R."/>
            <person name="Yukawa K."/>
            <person name="Zhong H."/>
            <person name="Yano M."/>
            <person name="Yuan Q."/>
            <person name="Ouyang S."/>
            <person name="Liu J."/>
            <person name="Jones K.M."/>
            <person name="Gansberger K."/>
            <person name="Moffat K."/>
            <person name="Hill J."/>
            <person name="Bera J."/>
            <person name="Fadrosh D."/>
            <person name="Jin S."/>
            <person name="Johri S."/>
            <person name="Kim M."/>
            <person name="Overton L."/>
            <person name="Reardon M."/>
            <person name="Tsitrin T."/>
            <person name="Vuong H."/>
            <person name="Weaver B."/>
            <person name="Ciecko A."/>
            <person name="Tallon L."/>
            <person name="Jackson J."/>
            <person name="Pai G."/>
            <person name="Aken S.V."/>
            <person name="Utterback T."/>
            <person name="Reidmuller S."/>
            <person name="Feldblyum T."/>
            <person name="Hsiao J."/>
            <person name="Zismann V."/>
            <person name="Iobst S."/>
            <person name="de Vazeille A.R."/>
            <person name="Buell C.R."/>
            <person name="Ying K."/>
            <person name="Li Y."/>
            <person name="Lu T."/>
            <person name="Huang Y."/>
            <person name="Zhao Q."/>
            <person name="Feng Q."/>
            <person name="Zhang L."/>
            <person name="Zhu J."/>
            <person name="Weng Q."/>
            <person name="Mu J."/>
            <person name="Lu Y."/>
            <person name="Fan D."/>
            <person name="Liu Y."/>
            <person name="Guan J."/>
            <person name="Zhang Y."/>
            <person name="Yu S."/>
            <person name="Liu X."/>
            <person name="Zhang Y."/>
            <person name="Hong G."/>
            <person name="Han B."/>
            <person name="Choisne N."/>
            <person name="Demange N."/>
            <person name="Orjeda G."/>
            <person name="Samain S."/>
            <person name="Cattolico L."/>
            <person name="Pelletier E."/>
            <person name="Couloux A."/>
            <person name="Segurens B."/>
            <person name="Wincker P."/>
            <person name="D'Hont A."/>
            <person name="Scarpelli C."/>
            <person name="Weissenbach J."/>
            <person name="Salanoubat M."/>
            <person name="Quetier F."/>
            <person name="Yu Y."/>
            <person name="Kim H.R."/>
            <person name="Rambo T."/>
            <person name="Currie J."/>
            <person name="Collura K."/>
            <person name="Luo M."/>
            <person name="Yang T."/>
            <person name="Ammiraju J.S.S."/>
            <person name="Engler F."/>
            <person name="Soderlund C."/>
            <person name="Wing R.A."/>
            <person name="Palmer L.E."/>
            <person name="de la Bastide M."/>
            <person name="Spiegel L."/>
            <person name="Nascimento L."/>
            <person name="Zutavern T."/>
            <person name="O'Shaughnessy A."/>
            <person name="Dike S."/>
            <person name="Dedhia N."/>
            <person name="Preston R."/>
            <person name="Balija V."/>
            <person name="McCombie W.R."/>
            <person name="Chow T."/>
            <person name="Chen H."/>
            <person name="Chung M."/>
            <person name="Chen C."/>
            <person name="Shaw J."/>
            <person name="Wu H."/>
            <person name="Hsiao K."/>
            <person name="Chao Y."/>
            <person name="Chu M."/>
            <person name="Cheng C."/>
            <person name="Hour A."/>
            <person name="Lee P."/>
            <person name="Lin S."/>
            <person name="Lin Y."/>
            <person name="Liou J."/>
            <person name="Liu S."/>
            <person name="Hsing Y."/>
            <person name="Raghuvanshi S."/>
            <person name="Mohanty A."/>
            <person name="Bharti A.K."/>
            <person name="Gaur A."/>
            <person name="Gupta V."/>
            <person name="Kumar D."/>
            <person name="Ravi V."/>
            <person name="Vij S."/>
            <person name="Kapur A."/>
            <person name="Khurana P."/>
            <person name="Khurana P."/>
            <person name="Khurana J.P."/>
            <person name="Tyagi A.K."/>
            <person name="Gaikwad K."/>
            <person name="Singh A."/>
            <person name="Dalal V."/>
            <person name="Srivastava S."/>
            <person name="Dixit A."/>
            <person name="Pal A.K."/>
            <person name="Ghazi I.A."/>
            <person name="Yadav M."/>
            <person name="Pandit A."/>
            <person name="Bhargava A."/>
            <person name="Sureshbabu K."/>
            <person name="Batra K."/>
            <person name="Sharma T.R."/>
            <person name="Mohapatra T."/>
            <person name="Singh N.K."/>
            <person name="Messing J."/>
            <person name="Nelson A.B."/>
            <person name="Fuks G."/>
            <person name="Kavchok S."/>
            <person name="Keizer G."/>
            <person name="Linton E."/>
            <person name="Llaca V."/>
            <person name="Song R."/>
            <person name="Tanyolac B."/>
            <person name="Young S."/>
            <person name="Ho-Il K."/>
            <person name="Hahn J.H."/>
            <person name="Sangsakoo G."/>
            <person name="Vanavichit A."/>
            <person name="de Mattos Luiz.A.T."/>
            <person name="Zimmer P.D."/>
            <person name="Malone G."/>
            <person name="Dellagostin O."/>
            <person name="de Oliveira A.C."/>
            <person name="Bevan M."/>
            <person name="Bancroft I."/>
            <person name="Minx P."/>
            <person name="Cordum H."/>
            <person name="Wilson R."/>
            <person name="Cheng Z."/>
            <person name="Jin W."/>
            <person name="Jiang J."/>
            <person name="Leong S.A."/>
            <person name="Iwama H."/>
            <person name="Gojobori T."/>
            <person name="Itoh T."/>
            <person name="Niimura Y."/>
            <person name="Fujii Y."/>
            <person name="Habara T."/>
            <person name="Sakai H."/>
            <person name="Sato Y."/>
            <person name="Wilson G."/>
            <person name="Kumar K."/>
            <person name="McCouch S."/>
            <person name="Juretic N."/>
            <person name="Hoen D."/>
            <person name="Wright S."/>
            <person name="Bruskiewich R."/>
            <person name="Bureau T."/>
            <person name="Miyao A."/>
            <person name="Hirochika H."/>
            <person name="Nishikawa T."/>
            <person name="Kadowaki K."/>
            <person name="Sugiura M."/>
            <person name="Burr B."/>
            <person name="Sasaki T."/>
        </authorList>
    </citation>
    <scope>NUCLEOTIDE SEQUENCE [LARGE SCALE GENOMIC DNA]</scope>
    <source>
        <strain evidence="2">cv. Nipponbare</strain>
    </source>
</reference>
<evidence type="ECO:0000313" key="2">
    <source>
        <dbReference type="Proteomes" id="UP000059680"/>
    </source>
</evidence>
<feature type="non-terminal residue" evidence="1">
    <location>
        <position position="1"/>
    </location>
</feature>
<dbReference type="Gramene" id="Os04t0231800-01">
    <property type="protein sequence ID" value="Os04t0231800-01"/>
    <property type="gene ID" value="Os04g0231800"/>
</dbReference>
<dbReference type="AlphaFoldDB" id="A0A0P0W7S5"/>
<keyword evidence="2" id="KW-1185">Reference proteome</keyword>
<sequence length="70" mass="8014">RRRPPPAPLRRGRFLFSCVPLSPLHADSIPLSFTPFHAVVWWERKPRRRCSGARTGRRRGGIVVVAIDLD</sequence>
<accession>A0A0P0W7S5</accession>
<reference evidence="1 2" key="2">
    <citation type="journal article" date="2013" name="Plant Cell Physiol.">
        <title>Rice Annotation Project Database (RAP-DB): an integrative and interactive database for rice genomics.</title>
        <authorList>
            <person name="Sakai H."/>
            <person name="Lee S.S."/>
            <person name="Tanaka T."/>
            <person name="Numa H."/>
            <person name="Kim J."/>
            <person name="Kawahara Y."/>
            <person name="Wakimoto H."/>
            <person name="Yang C.C."/>
            <person name="Iwamoto M."/>
            <person name="Abe T."/>
            <person name="Yamada Y."/>
            <person name="Muto A."/>
            <person name="Inokuchi H."/>
            <person name="Ikemura T."/>
            <person name="Matsumoto T."/>
            <person name="Sasaki T."/>
            <person name="Itoh T."/>
        </authorList>
    </citation>
    <scope>NUCLEOTIDE SEQUENCE [LARGE SCALE GENOMIC DNA]</scope>
    <source>
        <strain evidence="2">cv. Nipponbare</strain>
    </source>
</reference>
<dbReference type="PaxDb" id="39947-A0A0P0W7S5"/>
<protein>
    <submittedName>
        <fullName evidence="1">Os04g0231800 protein</fullName>
    </submittedName>
</protein>
<dbReference type="Proteomes" id="UP000059680">
    <property type="component" value="Chromosome 4"/>
</dbReference>